<feature type="region of interest" description="Disordered" evidence="1">
    <location>
        <begin position="65"/>
        <end position="94"/>
    </location>
</feature>
<reference evidence="3" key="1">
    <citation type="submission" date="2016-10" db="EMBL/GenBank/DDBJ databases">
        <authorList>
            <person name="Varghese N."/>
            <person name="Submissions S."/>
        </authorList>
    </citation>
    <scope>NUCLEOTIDE SEQUENCE [LARGE SCALE GENOMIC DNA]</scope>
    <source>
        <strain evidence="3">CGMCC 1.10121</strain>
    </source>
</reference>
<dbReference type="AlphaFoldDB" id="A0A1H8V4S4"/>
<dbReference type="EMBL" id="FODV01000014">
    <property type="protein sequence ID" value="SEP10425.1"/>
    <property type="molecule type" value="Genomic_DNA"/>
</dbReference>
<protein>
    <recommendedName>
        <fullName evidence="4">DUF3006 family protein</fullName>
    </recommendedName>
</protein>
<keyword evidence="3" id="KW-1185">Reference proteome</keyword>
<feature type="compositionally biased region" description="Basic and acidic residues" evidence="1">
    <location>
        <begin position="69"/>
        <end position="94"/>
    </location>
</feature>
<organism evidence="2 3">
    <name type="scientific">Halogranum amylolyticum</name>
    <dbReference type="NCBI Taxonomy" id="660520"/>
    <lineage>
        <taxon>Archaea</taxon>
        <taxon>Methanobacteriati</taxon>
        <taxon>Methanobacteriota</taxon>
        <taxon>Stenosarchaea group</taxon>
        <taxon>Halobacteria</taxon>
        <taxon>Halobacteriales</taxon>
        <taxon>Haloferacaceae</taxon>
    </lineage>
</organism>
<name>A0A1H8V4S4_9EURY</name>
<dbReference type="Proteomes" id="UP000199126">
    <property type="component" value="Unassembled WGS sequence"/>
</dbReference>
<proteinExistence type="predicted"/>
<dbReference type="InterPro" id="IPR021377">
    <property type="entry name" value="DUF3006"/>
</dbReference>
<accession>A0A1H8V4S4</accession>
<sequence>MTTQQFTGVIDRFEDDLAVILLEANGEVVDELVLEREAIPTEAAHPDAVLEVTLVDGEVTDLSYDATETTDRKNRAQSRFDRLAERPPSEDESQ</sequence>
<gene>
    <name evidence="2" type="ORF">SAMN04487948_11444</name>
</gene>
<evidence type="ECO:0000256" key="1">
    <source>
        <dbReference type="SAM" id="MobiDB-lite"/>
    </source>
</evidence>
<dbReference type="RefSeq" id="WP_089826829.1">
    <property type="nucleotide sequence ID" value="NZ_FODV01000014.1"/>
</dbReference>
<evidence type="ECO:0000313" key="3">
    <source>
        <dbReference type="Proteomes" id="UP000199126"/>
    </source>
</evidence>
<dbReference type="Pfam" id="PF11213">
    <property type="entry name" value="DUF3006"/>
    <property type="match status" value="1"/>
</dbReference>
<dbReference type="OrthoDB" id="299121at2157"/>
<evidence type="ECO:0008006" key="4">
    <source>
        <dbReference type="Google" id="ProtNLM"/>
    </source>
</evidence>
<evidence type="ECO:0000313" key="2">
    <source>
        <dbReference type="EMBL" id="SEP10425.1"/>
    </source>
</evidence>